<dbReference type="EMBL" id="JAUJEA010000006">
    <property type="protein sequence ID" value="MDN5203180.1"/>
    <property type="molecule type" value="Genomic_DNA"/>
</dbReference>
<dbReference type="RefSeq" id="WP_346753202.1">
    <property type="nucleotide sequence ID" value="NZ_JAUJEA010000006.1"/>
</dbReference>
<feature type="transmembrane region" description="Helical" evidence="8">
    <location>
        <begin position="251"/>
        <end position="269"/>
    </location>
</feature>
<dbReference type="NCBIfam" id="TIGR00751">
    <property type="entry name" value="menA"/>
    <property type="match status" value="1"/>
</dbReference>
<protein>
    <recommendedName>
        <fullName evidence="8 9">1,4-dihydroxy-2-naphthoate octaprenyltransferase</fullName>
        <shortName evidence="8">DHNA-octaprenyltransferase</shortName>
        <ecNumber evidence="8 9">2.5.1.74</ecNumber>
    </recommendedName>
</protein>
<dbReference type="InterPro" id="IPR004657">
    <property type="entry name" value="MenA"/>
</dbReference>
<accession>A0ABT8KR32</accession>
<dbReference type="InterPro" id="IPR026046">
    <property type="entry name" value="UBIAD1"/>
</dbReference>
<dbReference type="CDD" id="cd13962">
    <property type="entry name" value="PT_UbiA_UBIAD1"/>
    <property type="match status" value="1"/>
</dbReference>
<organism evidence="10 11">
    <name type="scientific">Splendidivirga corallicola</name>
    <dbReference type="NCBI Taxonomy" id="3051826"/>
    <lineage>
        <taxon>Bacteria</taxon>
        <taxon>Pseudomonadati</taxon>
        <taxon>Bacteroidota</taxon>
        <taxon>Cytophagia</taxon>
        <taxon>Cytophagales</taxon>
        <taxon>Splendidivirgaceae</taxon>
        <taxon>Splendidivirga</taxon>
    </lineage>
</organism>
<dbReference type="Proteomes" id="UP001172082">
    <property type="component" value="Unassembled WGS sequence"/>
</dbReference>
<dbReference type="GO" id="GO:0046428">
    <property type="term" value="F:1,4-dihydroxy-2-naphthoate polyprenyltransferase activity"/>
    <property type="evidence" value="ECO:0007669"/>
    <property type="project" value="UniProtKB-EC"/>
</dbReference>
<dbReference type="Gene3D" id="1.10.357.140">
    <property type="entry name" value="UbiA prenyltransferase"/>
    <property type="match status" value="1"/>
</dbReference>
<evidence type="ECO:0000256" key="1">
    <source>
        <dbReference type="ARBA" id="ARBA00004141"/>
    </source>
</evidence>
<dbReference type="PANTHER" id="PTHR13929">
    <property type="entry name" value="1,4-DIHYDROXY-2-NAPHTHOATE OCTAPRENYLTRANSFERASE"/>
    <property type="match status" value="1"/>
</dbReference>
<feature type="transmembrane region" description="Helical" evidence="8">
    <location>
        <begin position="227"/>
        <end position="245"/>
    </location>
</feature>
<dbReference type="Pfam" id="PF01040">
    <property type="entry name" value="UbiA"/>
    <property type="match status" value="1"/>
</dbReference>
<dbReference type="Gene3D" id="1.20.120.1780">
    <property type="entry name" value="UbiA prenyltransferase"/>
    <property type="match status" value="1"/>
</dbReference>
<keyword evidence="2 8" id="KW-0474">Menaquinone biosynthesis</keyword>
<comment type="similarity">
    <text evidence="8">Belongs to the MenA family. Type 1 subfamily.</text>
</comment>
<comment type="function">
    <text evidence="8">Conversion of 1,4-dihydroxy-2-naphthoate (DHNA) to demethylmenaquinone (DMK).</text>
</comment>
<dbReference type="NCBIfam" id="NF004750">
    <property type="entry name" value="PRK06080.1-2"/>
    <property type="match status" value="1"/>
</dbReference>
<evidence type="ECO:0000256" key="5">
    <source>
        <dbReference type="ARBA" id="ARBA00022692"/>
    </source>
</evidence>
<feature type="transmembrane region" description="Helical" evidence="8">
    <location>
        <begin position="122"/>
        <end position="143"/>
    </location>
</feature>
<comment type="subcellular location">
    <subcellularLocation>
        <location evidence="8">Cell membrane</location>
        <topology evidence="8">Multi-pass membrane protein</topology>
    </subcellularLocation>
    <subcellularLocation>
        <location evidence="1">Membrane</location>
        <topology evidence="1">Multi-pass membrane protein</topology>
    </subcellularLocation>
</comment>
<keyword evidence="6 8" id="KW-1133">Transmembrane helix</keyword>
<evidence type="ECO:0000256" key="4">
    <source>
        <dbReference type="ARBA" id="ARBA00022679"/>
    </source>
</evidence>
<feature type="transmembrane region" description="Helical" evidence="8">
    <location>
        <begin position="179"/>
        <end position="198"/>
    </location>
</feature>
<dbReference type="PANTHER" id="PTHR13929:SF0">
    <property type="entry name" value="UBIA PRENYLTRANSFERASE DOMAIN-CONTAINING PROTEIN 1"/>
    <property type="match status" value="1"/>
</dbReference>
<dbReference type="InterPro" id="IPR044878">
    <property type="entry name" value="UbiA_sf"/>
</dbReference>
<keyword evidence="7 8" id="KW-0472">Membrane</keyword>
<dbReference type="EC" id="2.5.1.74" evidence="8 9"/>
<feature type="transmembrane region" description="Helical" evidence="8">
    <location>
        <begin position="43"/>
        <end position="61"/>
    </location>
</feature>
<dbReference type="InterPro" id="IPR000537">
    <property type="entry name" value="UbiA_prenyltransferase"/>
</dbReference>
<keyword evidence="5 8" id="KW-0812">Transmembrane</keyword>
<evidence type="ECO:0000256" key="2">
    <source>
        <dbReference type="ARBA" id="ARBA00022428"/>
    </source>
</evidence>
<feature type="transmembrane region" description="Helical" evidence="8">
    <location>
        <begin position="281"/>
        <end position="302"/>
    </location>
</feature>
<evidence type="ECO:0000256" key="7">
    <source>
        <dbReference type="ARBA" id="ARBA00023136"/>
    </source>
</evidence>
<gene>
    <name evidence="8" type="primary">menA</name>
    <name evidence="10" type="ORF">QQ008_17455</name>
</gene>
<evidence type="ECO:0000256" key="8">
    <source>
        <dbReference type="HAMAP-Rule" id="MF_01937"/>
    </source>
</evidence>
<name>A0ABT8KR32_9BACT</name>
<comment type="caution">
    <text evidence="10">The sequence shown here is derived from an EMBL/GenBank/DDBJ whole genome shotgun (WGS) entry which is preliminary data.</text>
</comment>
<evidence type="ECO:0000313" key="11">
    <source>
        <dbReference type="Proteomes" id="UP001172082"/>
    </source>
</evidence>
<feature type="transmembrane region" description="Helical" evidence="8">
    <location>
        <begin position="155"/>
        <end position="173"/>
    </location>
</feature>
<keyword evidence="4 8" id="KW-0808">Transferase</keyword>
<keyword evidence="3 8" id="KW-1003">Cell membrane</keyword>
<evidence type="ECO:0000313" key="10">
    <source>
        <dbReference type="EMBL" id="MDN5203180.1"/>
    </source>
</evidence>
<sequence length="303" mass="33175">MISSAKIKPWIAAFRLRTLPLALASIGMGSFLAASIGKFELPILLLSALTTIFLQILSNLANDYGDSVNGADNVYREGPSRAVQSGNITLVAMKRAITIFILLSLVSGTILLYLAFGWNFKGFLFFFLLGVLSILAAIAYTAGNKPYGYIGLGDLSVLVFFGFVGVLGTFYLQVGYFNWIYILPAMSCGLFSIAVLNVNNIRDIDSDRIAGKLSVPVRIGRENAIRYHWLLLTLGLISAILYTILEFHSMIQWAFLIVVPLLIKNGLAVSSIKDSSKLDPFLKQMAITTLFFVLSFGLGLLFT</sequence>
<dbReference type="PIRSF" id="PIRSF005355">
    <property type="entry name" value="UBIAD1"/>
    <property type="match status" value="1"/>
</dbReference>
<evidence type="ECO:0000256" key="3">
    <source>
        <dbReference type="ARBA" id="ARBA00022475"/>
    </source>
</evidence>
<evidence type="ECO:0000256" key="9">
    <source>
        <dbReference type="NCBIfam" id="TIGR00751"/>
    </source>
</evidence>
<proteinExistence type="inferred from homology"/>
<comment type="pathway">
    <text evidence="8">Quinol/quinone metabolism; menaquinone biosynthesis; menaquinol from 1,4-dihydroxy-2-naphthoate: step 1/2.</text>
</comment>
<reference evidence="10" key="1">
    <citation type="submission" date="2023-06" db="EMBL/GenBank/DDBJ databases">
        <title>Genomic of Parafulvivirga corallium.</title>
        <authorList>
            <person name="Wang G."/>
        </authorList>
    </citation>
    <scope>NUCLEOTIDE SEQUENCE</scope>
    <source>
        <strain evidence="10">BMA10</strain>
    </source>
</reference>
<evidence type="ECO:0000256" key="6">
    <source>
        <dbReference type="ARBA" id="ARBA00022989"/>
    </source>
</evidence>
<dbReference type="HAMAP" id="MF_01937">
    <property type="entry name" value="MenA_1"/>
    <property type="match status" value="1"/>
</dbReference>
<comment type="catalytic activity">
    <reaction evidence="8">
        <text>an all-trans-polyprenyl diphosphate + 1,4-dihydroxy-2-naphthoate + H(+) = a 2-demethylmenaquinol + CO2 + diphosphate</text>
        <dbReference type="Rhea" id="RHEA:26478"/>
        <dbReference type="Rhea" id="RHEA-COMP:9563"/>
        <dbReference type="Rhea" id="RHEA-COMP:9564"/>
        <dbReference type="ChEBI" id="CHEBI:11173"/>
        <dbReference type="ChEBI" id="CHEBI:15378"/>
        <dbReference type="ChEBI" id="CHEBI:16526"/>
        <dbReference type="ChEBI" id="CHEBI:33019"/>
        <dbReference type="ChEBI" id="CHEBI:55437"/>
        <dbReference type="ChEBI" id="CHEBI:58914"/>
        <dbReference type="EC" id="2.5.1.74"/>
    </reaction>
</comment>
<keyword evidence="11" id="KW-1185">Reference proteome</keyword>
<feature type="transmembrane region" description="Helical" evidence="8">
    <location>
        <begin position="96"/>
        <end position="116"/>
    </location>
</feature>